<keyword evidence="3" id="KW-1185">Reference proteome</keyword>
<name>A0A8K0TAQ4_9PEZI</name>
<sequence>MRLGWADWASCTLRLSRPGHTAPPQRTCTCGHKPRETIHAVSPTFQGQAGQCNVHLLSRAMAAGLHAGPQSRGGTPHLQGREERAREESLFPFSSSVKITSDLPASSSPHGQGWSRPASPPTSLGHGQQQQGCSLCWPVGGASCGCVDLDEQRGWWTPDGPPKDQPRSLQTHRTHRTWLHLLCSALLCSSTVAAVSAGWGPTLRSRLESHPAPWHSSHGTTAQAFGCLFKLATDGQASGPRLQHRLSPAYTASAF</sequence>
<gene>
    <name evidence="2" type="ORF">B0T11DRAFT_118346</name>
</gene>
<evidence type="ECO:0000313" key="3">
    <source>
        <dbReference type="Proteomes" id="UP000813385"/>
    </source>
</evidence>
<dbReference type="AlphaFoldDB" id="A0A8K0TAQ4"/>
<proteinExistence type="predicted"/>
<organism evidence="2 3">
    <name type="scientific">Plectosphaerella cucumerina</name>
    <dbReference type="NCBI Taxonomy" id="40658"/>
    <lineage>
        <taxon>Eukaryota</taxon>
        <taxon>Fungi</taxon>
        <taxon>Dikarya</taxon>
        <taxon>Ascomycota</taxon>
        <taxon>Pezizomycotina</taxon>
        <taxon>Sordariomycetes</taxon>
        <taxon>Hypocreomycetidae</taxon>
        <taxon>Glomerellales</taxon>
        <taxon>Plectosphaerellaceae</taxon>
        <taxon>Plectosphaerella</taxon>
    </lineage>
</organism>
<protein>
    <submittedName>
        <fullName evidence="2">Uncharacterized protein</fullName>
    </submittedName>
</protein>
<dbReference type="EMBL" id="JAGPXD010000005">
    <property type="protein sequence ID" value="KAH7353507.1"/>
    <property type="molecule type" value="Genomic_DNA"/>
</dbReference>
<evidence type="ECO:0000256" key="1">
    <source>
        <dbReference type="SAM" id="MobiDB-lite"/>
    </source>
</evidence>
<evidence type="ECO:0000313" key="2">
    <source>
        <dbReference type="EMBL" id="KAH7353507.1"/>
    </source>
</evidence>
<comment type="caution">
    <text evidence="2">The sequence shown here is derived from an EMBL/GenBank/DDBJ whole genome shotgun (WGS) entry which is preliminary data.</text>
</comment>
<reference evidence="2" key="1">
    <citation type="journal article" date="2021" name="Nat. Commun.">
        <title>Genetic determinants of endophytism in the Arabidopsis root mycobiome.</title>
        <authorList>
            <person name="Mesny F."/>
            <person name="Miyauchi S."/>
            <person name="Thiergart T."/>
            <person name="Pickel B."/>
            <person name="Atanasova L."/>
            <person name="Karlsson M."/>
            <person name="Huettel B."/>
            <person name="Barry K.W."/>
            <person name="Haridas S."/>
            <person name="Chen C."/>
            <person name="Bauer D."/>
            <person name="Andreopoulos W."/>
            <person name="Pangilinan J."/>
            <person name="LaButti K."/>
            <person name="Riley R."/>
            <person name="Lipzen A."/>
            <person name="Clum A."/>
            <person name="Drula E."/>
            <person name="Henrissat B."/>
            <person name="Kohler A."/>
            <person name="Grigoriev I.V."/>
            <person name="Martin F.M."/>
            <person name="Hacquard S."/>
        </authorList>
    </citation>
    <scope>NUCLEOTIDE SEQUENCE</scope>
    <source>
        <strain evidence="2">MPI-CAGE-AT-0016</strain>
    </source>
</reference>
<accession>A0A8K0TAQ4</accession>
<dbReference type="Proteomes" id="UP000813385">
    <property type="component" value="Unassembled WGS sequence"/>
</dbReference>
<feature type="region of interest" description="Disordered" evidence="1">
    <location>
        <begin position="66"/>
        <end position="127"/>
    </location>
</feature>
<feature type="compositionally biased region" description="Basic and acidic residues" evidence="1">
    <location>
        <begin position="79"/>
        <end position="89"/>
    </location>
</feature>
<feature type="compositionally biased region" description="Polar residues" evidence="1">
    <location>
        <begin position="92"/>
        <end position="110"/>
    </location>
</feature>